<dbReference type="Proteomes" id="UP000640335">
    <property type="component" value="Unassembled WGS sequence"/>
</dbReference>
<feature type="domain" description="Glycosyl transferase family 28 C-terminal" evidence="6">
    <location>
        <begin position="1"/>
        <end position="147"/>
    </location>
</feature>
<dbReference type="Gene3D" id="3.40.50.2000">
    <property type="entry name" value="Glycogen Phosphorylase B"/>
    <property type="match status" value="1"/>
</dbReference>
<comment type="subcellular location">
    <subcellularLocation>
        <location evidence="1">Endoplasmic reticulum</location>
    </subcellularLocation>
</comment>
<evidence type="ECO:0000256" key="3">
    <source>
        <dbReference type="ARBA" id="ARBA00022676"/>
    </source>
</evidence>
<dbReference type="PANTHER" id="PTHR12867:SF6">
    <property type="entry name" value="N-ACETYLGLUCOSAMINYLDIPHOSPHODOLICHOL N-ACETYLGLUCOSAMINYLTRANSFERASE"/>
    <property type="match status" value="1"/>
</dbReference>
<evidence type="ECO:0000256" key="1">
    <source>
        <dbReference type="ARBA" id="ARBA00004240"/>
    </source>
</evidence>
<protein>
    <submittedName>
        <fullName evidence="7">Glycosyl transferase family 28</fullName>
    </submittedName>
</protein>
<dbReference type="RefSeq" id="WP_191750411.1">
    <property type="nucleotide sequence ID" value="NZ_JACSQZ010000039.1"/>
</dbReference>
<proteinExistence type="inferred from homology"/>
<comment type="caution">
    <text evidence="7">The sequence shown here is derived from an EMBL/GenBank/DDBJ whole genome shotgun (WGS) entry which is preliminary data.</text>
</comment>
<name>A0ABR8Q5T9_9CLOT</name>
<evidence type="ECO:0000259" key="6">
    <source>
        <dbReference type="Pfam" id="PF04101"/>
    </source>
</evidence>
<keyword evidence="8" id="KW-1185">Reference proteome</keyword>
<organism evidence="7 8">
    <name type="scientific">Clostridium gallinarum</name>
    <dbReference type="NCBI Taxonomy" id="2762246"/>
    <lineage>
        <taxon>Bacteria</taxon>
        <taxon>Bacillati</taxon>
        <taxon>Bacillota</taxon>
        <taxon>Clostridia</taxon>
        <taxon>Eubacteriales</taxon>
        <taxon>Clostridiaceae</taxon>
        <taxon>Clostridium</taxon>
    </lineage>
</organism>
<dbReference type="SUPFAM" id="SSF53756">
    <property type="entry name" value="UDP-Glycosyltransferase/glycogen phosphorylase"/>
    <property type="match status" value="1"/>
</dbReference>
<keyword evidence="4 7" id="KW-0808">Transferase</keyword>
<evidence type="ECO:0000313" key="7">
    <source>
        <dbReference type="EMBL" id="MBD7915654.1"/>
    </source>
</evidence>
<keyword evidence="3" id="KW-0328">Glycosyltransferase</keyword>
<dbReference type="NCBIfam" id="NF041548">
    <property type="entry name" value="PssE"/>
    <property type="match status" value="1"/>
</dbReference>
<evidence type="ECO:0000313" key="8">
    <source>
        <dbReference type="Proteomes" id="UP000640335"/>
    </source>
</evidence>
<keyword evidence="5" id="KW-0256">Endoplasmic reticulum</keyword>
<dbReference type="InterPro" id="IPR048097">
    <property type="entry name" value="Cps14G-like"/>
</dbReference>
<evidence type="ECO:0000256" key="2">
    <source>
        <dbReference type="ARBA" id="ARBA00006962"/>
    </source>
</evidence>
<dbReference type="GO" id="GO:0016740">
    <property type="term" value="F:transferase activity"/>
    <property type="evidence" value="ECO:0007669"/>
    <property type="project" value="UniProtKB-KW"/>
</dbReference>
<comment type="similarity">
    <text evidence="2">Belongs to the glycosyltransferase 28 family.</text>
</comment>
<dbReference type="EMBL" id="JACSQZ010000039">
    <property type="protein sequence ID" value="MBD7915654.1"/>
    <property type="molecule type" value="Genomic_DNA"/>
</dbReference>
<sequence length="166" mass="19453">MIFVTVGTHEDQFDRLLKEIDEIAQDRYLADKIHVQIGYSKYELKNLHGEKMYTYKEMDCLYNEANIIITHGGPASIFSAISRGKVPIVVPRNPDYGEHVDNHQIKFCEYMEKKKKIIAVYDIKDLKKKILEYDNLTKDFDISNSNNKKEFINKLMGYMKHIKAKS</sequence>
<dbReference type="Pfam" id="PF04101">
    <property type="entry name" value="Glyco_tran_28_C"/>
    <property type="match status" value="1"/>
</dbReference>
<accession>A0ABR8Q5T9</accession>
<dbReference type="InterPro" id="IPR039042">
    <property type="entry name" value="Alg13-like"/>
</dbReference>
<reference evidence="7 8" key="1">
    <citation type="submission" date="2020-08" db="EMBL/GenBank/DDBJ databases">
        <title>A Genomic Blueprint of the Chicken Gut Microbiome.</title>
        <authorList>
            <person name="Gilroy R."/>
            <person name="Ravi A."/>
            <person name="Getino M."/>
            <person name="Pursley I."/>
            <person name="Horton D.L."/>
            <person name="Alikhan N.-F."/>
            <person name="Baker D."/>
            <person name="Gharbi K."/>
            <person name="Hall N."/>
            <person name="Watson M."/>
            <person name="Adriaenssens E.M."/>
            <person name="Foster-Nyarko E."/>
            <person name="Jarju S."/>
            <person name="Secka A."/>
            <person name="Antonio M."/>
            <person name="Oren A."/>
            <person name="Chaudhuri R."/>
            <person name="La Ragione R.M."/>
            <person name="Hildebrand F."/>
            <person name="Pallen M.J."/>
        </authorList>
    </citation>
    <scope>NUCLEOTIDE SEQUENCE [LARGE SCALE GENOMIC DNA]</scope>
    <source>
        <strain evidence="7 8">Sa3CUN1</strain>
    </source>
</reference>
<evidence type="ECO:0000256" key="5">
    <source>
        <dbReference type="ARBA" id="ARBA00022824"/>
    </source>
</evidence>
<gene>
    <name evidence="7" type="ORF">H9660_10910</name>
</gene>
<dbReference type="InterPro" id="IPR007235">
    <property type="entry name" value="Glyco_trans_28_C"/>
</dbReference>
<dbReference type="PANTHER" id="PTHR12867">
    <property type="entry name" value="GLYCOSYL TRANSFERASE-RELATED"/>
    <property type="match status" value="1"/>
</dbReference>
<evidence type="ECO:0000256" key="4">
    <source>
        <dbReference type="ARBA" id="ARBA00022679"/>
    </source>
</evidence>